<feature type="repeat" description="ANK" evidence="2">
    <location>
        <begin position="1110"/>
        <end position="1134"/>
    </location>
</feature>
<keyword evidence="1" id="KW-0677">Repeat</keyword>
<dbReference type="PANTHER" id="PTHR10039:SF5">
    <property type="entry name" value="NACHT DOMAIN-CONTAINING PROTEIN"/>
    <property type="match status" value="1"/>
</dbReference>
<accession>A0A167A9K4</accession>
<dbReference type="Gene3D" id="1.25.40.20">
    <property type="entry name" value="Ankyrin repeat-containing domain"/>
    <property type="match status" value="3"/>
</dbReference>
<dbReference type="InterPro" id="IPR056884">
    <property type="entry name" value="NPHP3-like_N"/>
</dbReference>
<feature type="repeat" description="ANK" evidence="2">
    <location>
        <begin position="1280"/>
        <end position="1304"/>
    </location>
</feature>
<reference evidence="5 6" key="1">
    <citation type="journal article" date="2016" name="Genome Biol. Evol.">
        <title>Divergent and convergent evolution of fungal pathogenicity.</title>
        <authorList>
            <person name="Shang Y."/>
            <person name="Xiao G."/>
            <person name="Zheng P."/>
            <person name="Cen K."/>
            <person name="Zhan S."/>
            <person name="Wang C."/>
        </authorList>
    </citation>
    <scope>NUCLEOTIDE SEQUENCE [LARGE SCALE GENOMIC DNA]</scope>
    <source>
        <strain evidence="5 6">RCEF 3172</strain>
    </source>
</reference>
<dbReference type="GO" id="GO:0016787">
    <property type="term" value="F:hydrolase activity"/>
    <property type="evidence" value="ECO:0007669"/>
    <property type="project" value="InterPro"/>
</dbReference>
<dbReference type="InterPro" id="IPR036770">
    <property type="entry name" value="Ankyrin_rpt-contain_sf"/>
</dbReference>
<proteinExistence type="predicted"/>
<dbReference type="PROSITE" id="PS50297">
    <property type="entry name" value="ANK_REP_REGION"/>
    <property type="match status" value="3"/>
</dbReference>
<dbReference type="EMBL" id="AZHA01000025">
    <property type="protein sequence ID" value="OAA38680.1"/>
    <property type="molecule type" value="Genomic_DNA"/>
</dbReference>
<dbReference type="InterPro" id="IPR029058">
    <property type="entry name" value="AB_hydrolase_fold"/>
</dbReference>
<feature type="domain" description="Phospholipase/carboxylesterase/thioesterase" evidence="3">
    <location>
        <begin position="1408"/>
        <end position="1558"/>
    </location>
</feature>
<dbReference type="InterPro" id="IPR002110">
    <property type="entry name" value="Ankyrin_rpt"/>
</dbReference>
<gene>
    <name evidence="5" type="ORF">BBO_06927</name>
</gene>
<dbReference type="Pfam" id="PF02230">
    <property type="entry name" value="Abhydrolase_2"/>
    <property type="match status" value="1"/>
</dbReference>
<organism evidence="5 6">
    <name type="scientific">Beauveria brongniartii RCEF 3172</name>
    <dbReference type="NCBI Taxonomy" id="1081107"/>
    <lineage>
        <taxon>Eukaryota</taxon>
        <taxon>Fungi</taxon>
        <taxon>Dikarya</taxon>
        <taxon>Ascomycota</taxon>
        <taxon>Pezizomycotina</taxon>
        <taxon>Sordariomycetes</taxon>
        <taxon>Hypocreomycetidae</taxon>
        <taxon>Hypocreales</taxon>
        <taxon>Cordycipitaceae</taxon>
        <taxon>Beauveria</taxon>
        <taxon>Beauveria brongniartii</taxon>
    </lineage>
</organism>
<dbReference type="PROSITE" id="PS50088">
    <property type="entry name" value="ANK_REPEAT"/>
    <property type="match status" value="3"/>
</dbReference>
<comment type="caution">
    <text evidence="5">The sequence shown here is derived from an EMBL/GenBank/DDBJ whole genome shotgun (WGS) entry which is preliminary data.</text>
</comment>
<dbReference type="Pfam" id="PF24883">
    <property type="entry name" value="NPHP3_N"/>
    <property type="match status" value="1"/>
</dbReference>
<evidence type="ECO:0000313" key="5">
    <source>
        <dbReference type="EMBL" id="OAA38680.1"/>
    </source>
</evidence>
<dbReference type="PANTHER" id="PTHR10039">
    <property type="entry name" value="AMELOGENIN"/>
    <property type="match status" value="1"/>
</dbReference>
<protein>
    <submittedName>
        <fullName evidence="5">Nacht and ankyrin domain containing protein</fullName>
    </submittedName>
</protein>
<dbReference type="Proteomes" id="UP000076863">
    <property type="component" value="Unassembled WGS sequence"/>
</dbReference>
<dbReference type="SUPFAM" id="SSF48403">
    <property type="entry name" value="Ankyrin repeat"/>
    <property type="match status" value="1"/>
</dbReference>
<evidence type="ECO:0000259" key="4">
    <source>
        <dbReference type="Pfam" id="PF24883"/>
    </source>
</evidence>
<feature type="repeat" description="ANK" evidence="2">
    <location>
        <begin position="1010"/>
        <end position="1034"/>
    </location>
</feature>
<evidence type="ECO:0000256" key="2">
    <source>
        <dbReference type="PROSITE-ProRule" id="PRU00023"/>
    </source>
</evidence>
<dbReference type="Gene3D" id="3.40.50.300">
    <property type="entry name" value="P-loop containing nucleotide triphosphate hydrolases"/>
    <property type="match status" value="1"/>
</dbReference>
<dbReference type="InterPro" id="IPR027417">
    <property type="entry name" value="P-loop_NTPase"/>
</dbReference>
<dbReference type="InterPro" id="IPR003140">
    <property type="entry name" value="PLipase/COase/thioEstase"/>
</dbReference>
<dbReference type="SMART" id="SM00248">
    <property type="entry name" value="ANK"/>
    <property type="match status" value="9"/>
</dbReference>
<evidence type="ECO:0000313" key="6">
    <source>
        <dbReference type="Proteomes" id="UP000076863"/>
    </source>
</evidence>
<dbReference type="SUPFAM" id="SSF53474">
    <property type="entry name" value="alpha/beta-Hydrolases"/>
    <property type="match status" value="2"/>
</dbReference>
<dbReference type="Gene3D" id="3.40.50.1820">
    <property type="entry name" value="alpha/beta hydrolase"/>
    <property type="match status" value="2"/>
</dbReference>
<dbReference type="SUPFAM" id="SSF52540">
    <property type="entry name" value="P-loop containing nucleoside triphosphate hydrolases"/>
    <property type="match status" value="1"/>
</dbReference>
<evidence type="ECO:0000259" key="3">
    <source>
        <dbReference type="Pfam" id="PF02230"/>
    </source>
</evidence>
<evidence type="ECO:0000256" key="1">
    <source>
        <dbReference type="ARBA" id="ARBA00022737"/>
    </source>
</evidence>
<sequence>MATPSGAAPLSNPYPTTWQIKNVPKEWDINRLESLLKTSLHRNVSVQSLAPSIDGRHGQATATVAAEAKLTSPRYLSNEKGLGSESLALRTEFEGMTTLFAPPPEEHKVDIIALSGLGGHAFGSFKERGGSHMWLRDSLPYDITDKATKKPMARVIIYGYPSTVANSTNVQQINDITTSFITSLLPLATSRPAKPIIFIGHSLGGIIVKQALVNLAIEKNSKDHESLLCAARAVAFFAVPHSGMEIEALEAMARDGPNLDLIRSLSAVNSWPLKELRDRFHQLSDAKQDLRLFCFYETEQSNTAMKNEKGEWKMNGPKVMALSVTSARHCPQSEFNDGCVCAIPRSHSDIVKFDNNDAQYEKVRTVLEAMARDTTESNSQVTLTKNEKECMRALWFSGMDNRSAAIGPATQGTCTWVLKESTYKQWSSANRGLLWIKGHPGVGKSTLIKFIMEEMKRTLYLDKMSSIVVSFFFNRRATDDLEKTRLGFYRSVLHQLLGQCPEALGGLVTFFSRRKDTSGQAGTDWYWQEQDLCTELAHAISSILKSHALWLFVDALDESNEGTAGTMVREFKLRLKENASSDANFHICFTARHYPVVAVHCDFELQVDQKNVDDIEKYVLEEFSHQGQQLSSSEIPKTVIARARGIFLWARVALEEAIRLHYAGQEPPFIVQALEVLPSELQDLFGSIIMSGAEKVNSLQVMQWICFAEQALSLDELRWAIIVDDDKSKQSVADCRKDPSFIADNDSMTRRLRALSCGLAEVVDPNPFGGTTKRIQFIHETVKEFFFNHGLRLLRGADVDSNNDPTATSIREQRLGHDRLARTCIRYLSIVDLSSYKAKALSKAEATALGDYKRESIRNVQRESERLFQRREFPPTRVRGFGRRGRKEQEREYLARRSIMEGLYRRQQEVHDLVRVDLPFLGYALRFWMPHVKGCEENSTDKDDILDYSLWPKEDFFTQVDDISRDMRYPVGPWTTILHLAAEYGFLRRLQVTLAQADEVGTQINISDSEGQTPLQLAAQNGHHAAVRMLLDTGKVDANATNRKQASALLLAAQGGHVDTVKTLLHVGRTPSMDNGKSTIFLTAARWYHTVVENASDAARRIDLNSRDCNGNSAILLAAKNGHLMVVETLLDTGNVDINSKNFRHESTLLLASRYGHTEVVKTLLSRGGVDVNAKDCYGNSAIALAAENGHLIVVEALFDTGKVNANSQDSLLESALWMASRNGHLEVVKLLLDRGRADANWRGYTKDPALLEASKNGHSEVVRALVQTDGVDLSYTSAAGMSALLYAVDEGHLEVVRVLVDTGRVDVNVERRYAGSAISLAIKKGHVEILKFLLNTGLIHQLRLADAVGLSRLGFGKISSGMGKGWEFQFNGTFNNQVIKQQARLCLASRVIVMTPTEHRIPGSPLFVVPPTAAHTHTVLLLHGLGSTGERFGRELLDTAVTSSGQSLTDLLPHARFVFPTSKRRRSTAFGRSMLTQWFDLCRTQDPAYLPDRQLQGLTESTSEILAVMRDELSRVPPGNLILGGLSQGCAMALAVLLCLDHPVGGFIGMSGFLTYESVLRMVLADDDFGDGFDLFFDAQRPAREQPVRAQEYERELLCLDPVEGHSSEWTACRTPVLLGHGAEDEKVPIRLGEAAAEVMRAAGYCVDWKRYENQGHWYKIPD</sequence>
<keyword evidence="2" id="KW-0040">ANK repeat</keyword>
<dbReference type="Pfam" id="PF00023">
    <property type="entry name" value="Ank"/>
    <property type="match status" value="1"/>
</dbReference>
<dbReference type="OrthoDB" id="4869188at2759"/>
<dbReference type="Pfam" id="PF12796">
    <property type="entry name" value="Ank_2"/>
    <property type="match status" value="3"/>
</dbReference>
<name>A0A167A9K4_9HYPO</name>
<keyword evidence="6" id="KW-1185">Reference proteome</keyword>
<feature type="domain" description="Nephrocystin 3-like N-terminal" evidence="4">
    <location>
        <begin position="412"/>
        <end position="592"/>
    </location>
</feature>